<gene>
    <name evidence="14" type="ORF">RRG08_066587</name>
</gene>
<evidence type="ECO:0000313" key="14">
    <source>
        <dbReference type="EMBL" id="KAK3709314.1"/>
    </source>
</evidence>
<keyword evidence="8 13" id="KW-0472">Membrane</keyword>
<evidence type="ECO:0000256" key="8">
    <source>
        <dbReference type="ARBA" id="ARBA00023136"/>
    </source>
</evidence>
<keyword evidence="7 11" id="KW-0406">Ion transport</keyword>
<dbReference type="Proteomes" id="UP001283361">
    <property type="component" value="Unassembled WGS sequence"/>
</dbReference>
<dbReference type="Gene3D" id="2.60.470.10">
    <property type="entry name" value="Acid-sensing ion channels like domains"/>
    <property type="match status" value="1"/>
</dbReference>
<name>A0AAE0XSY1_9GAST</name>
<dbReference type="PANTHER" id="PTHR11690:SF300">
    <property type="entry name" value="PICKPOCKET PROTEIN 19"/>
    <property type="match status" value="1"/>
</dbReference>
<keyword evidence="4 11" id="KW-0812">Transmembrane</keyword>
<evidence type="ECO:0000256" key="1">
    <source>
        <dbReference type="ARBA" id="ARBA00004141"/>
    </source>
</evidence>
<dbReference type="EMBL" id="JAWDGP010007671">
    <property type="protein sequence ID" value="KAK3709314.1"/>
    <property type="molecule type" value="Genomic_DNA"/>
</dbReference>
<dbReference type="PANTHER" id="PTHR11690">
    <property type="entry name" value="AMILORIDE-SENSITIVE SODIUM CHANNEL-RELATED"/>
    <property type="match status" value="1"/>
</dbReference>
<evidence type="ECO:0000256" key="5">
    <source>
        <dbReference type="ARBA" id="ARBA00022989"/>
    </source>
</evidence>
<keyword evidence="10 11" id="KW-0407">Ion channel</keyword>
<evidence type="ECO:0000256" key="9">
    <source>
        <dbReference type="ARBA" id="ARBA00023201"/>
    </source>
</evidence>
<proteinExistence type="inferred from homology"/>
<evidence type="ECO:0000256" key="7">
    <source>
        <dbReference type="ARBA" id="ARBA00023065"/>
    </source>
</evidence>
<protein>
    <submittedName>
        <fullName evidence="14">Uncharacterized protein</fullName>
    </submittedName>
</protein>
<comment type="similarity">
    <text evidence="11">Belongs to the amiloride-sensitive sodium channel (TC 1.A.6) family.</text>
</comment>
<accession>A0AAE0XSY1</accession>
<keyword evidence="3 11" id="KW-0894">Sodium channel</keyword>
<evidence type="ECO:0000256" key="12">
    <source>
        <dbReference type="SAM" id="MobiDB-lite"/>
    </source>
</evidence>
<dbReference type="GO" id="GO:0005886">
    <property type="term" value="C:plasma membrane"/>
    <property type="evidence" value="ECO:0007669"/>
    <property type="project" value="TreeGrafter"/>
</dbReference>
<feature type="non-terminal residue" evidence="14">
    <location>
        <position position="446"/>
    </location>
</feature>
<keyword evidence="6" id="KW-0915">Sodium</keyword>
<feature type="transmembrane region" description="Helical" evidence="13">
    <location>
        <begin position="229"/>
        <end position="250"/>
    </location>
</feature>
<evidence type="ECO:0000256" key="6">
    <source>
        <dbReference type="ARBA" id="ARBA00023053"/>
    </source>
</evidence>
<feature type="region of interest" description="Disordered" evidence="12">
    <location>
        <begin position="318"/>
        <end position="337"/>
    </location>
</feature>
<dbReference type="PRINTS" id="PR01078">
    <property type="entry name" value="AMINACHANNEL"/>
</dbReference>
<evidence type="ECO:0000256" key="2">
    <source>
        <dbReference type="ARBA" id="ARBA00022448"/>
    </source>
</evidence>
<comment type="caution">
    <text evidence="14">The sequence shown here is derived from an EMBL/GenBank/DDBJ whole genome shotgun (WGS) entry which is preliminary data.</text>
</comment>
<evidence type="ECO:0000256" key="13">
    <source>
        <dbReference type="SAM" id="Phobius"/>
    </source>
</evidence>
<feature type="compositionally biased region" description="Low complexity" evidence="12">
    <location>
        <begin position="318"/>
        <end position="331"/>
    </location>
</feature>
<dbReference type="InterPro" id="IPR001873">
    <property type="entry name" value="ENaC"/>
</dbReference>
<keyword evidence="15" id="KW-1185">Reference proteome</keyword>
<reference evidence="14" key="1">
    <citation type="journal article" date="2023" name="G3 (Bethesda)">
        <title>A reference genome for the long-term kleptoplast-retaining sea slug Elysia crispata morphotype clarki.</title>
        <authorList>
            <person name="Eastman K.E."/>
            <person name="Pendleton A.L."/>
            <person name="Shaikh M.A."/>
            <person name="Suttiyut T."/>
            <person name="Ogas R."/>
            <person name="Tomko P."/>
            <person name="Gavelis G."/>
            <person name="Widhalm J.R."/>
            <person name="Wisecaver J.H."/>
        </authorList>
    </citation>
    <scope>NUCLEOTIDE SEQUENCE</scope>
    <source>
        <strain evidence="14">ECLA1</strain>
    </source>
</reference>
<evidence type="ECO:0000256" key="3">
    <source>
        <dbReference type="ARBA" id="ARBA00022461"/>
    </source>
</evidence>
<keyword evidence="5 13" id="KW-1133">Transmembrane helix</keyword>
<evidence type="ECO:0000256" key="10">
    <source>
        <dbReference type="ARBA" id="ARBA00023303"/>
    </source>
</evidence>
<keyword evidence="9 11" id="KW-0739">Sodium transport</keyword>
<evidence type="ECO:0000256" key="11">
    <source>
        <dbReference type="RuleBase" id="RU000679"/>
    </source>
</evidence>
<evidence type="ECO:0000256" key="4">
    <source>
        <dbReference type="ARBA" id="ARBA00022692"/>
    </source>
</evidence>
<dbReference type="AlphaFoldDB" id="A0AAE0XSY1"/>
<dbReference type="Pfam" id="PF00858">
    <property type="entry name" value="ASC"/>
    <property type="match status" value="1"/>
</dbReference>
<evidence type="ECO:0000313" key="15">
    <source>
        <dbReference type="Proteomes" id="UP001283361"/>
    </source>
</evidence>
<dbReference type="GO" id="GO:0015280">
    <property type="term" value="F:ligand-gated sodium channel activity"/>
    <property type="evidence" value="ECO:0007669"/>
    <property type="project" value="TreeGrafter"/>
</dbReference>
<sequence>MFEPENWSQDKEDRQGHKMFWPPKRTLSCPFSDDSGVDMDESELREIVLSVSEMSGKPCNEDTVSKTFPNLYSRAQEIGSTNYYGFESSQTASNIQLTKTSSSSLQNIFQVSEKLNISCGMETDFGSKISKTKAKPQWTGKINASSSKTLKWFTRKFEAAVKLGKVKQKVIKTAELSKDSLSVSETDSVTTWGACRQKLRDLFGHFVLETSAHGYKRTLRDTRSSTGKVVWLMAILCVTSMVLCILRSAISEHEMYAFSSRIHSLPDSRLAFPAVTICSLAPYDASKLDGPFDGRENHAGDVIIQQLRRLLKESSIASSSGSESGQPNNSSDESVADTLTTEGLETSVGWRLEDFIESCYWNEKSASCARFFISVILPKGSYTHLCIASLRAKSSIDSCFTFNSDPDNPLTVDQVGSLSGLGLIIKLGSNSSRPFIAHTGSSTGVK</sequence>
<organism evidence="14 15">
    <name type="scientific">Elysia crispata</name>
    <name type="common">lettuce slug</name>
    <dbReference type="NCBI Taxonomy" id="231223"/>
    <lineage>
        <taxon>Eukaryota</taxon>
        <taxon>Metazoa</taxon>
        <taxon>Spiralia</taxon>
        <taxon>Lophotrochozoa</taxon>
        <taxon>Mollusca</taxon>
        <taxon>Gastropoda</taxon>
        <taxon>Heterobranchia</taxon>
        <taxon>Euthyneura</taxon>
        <taxon>Panpulmonata</taxon>
        <taxon>Sacoglossa</taxon>
        <taxon>Placobranchoidea</taxon>
        <taxon>Plakobranchidae</taxon>
        <taxon>Elysia</taxon>
    </lineage>
</organism>
<keyword evidence="2 11" id="KW-0813">Transport</keyword>
<comment type="subcellular location">
    <subcellularLocation>
        <location evidence="1">Membrane</location>
        <topology evidence="1">Multi-pass membrane protein</topology>
    </subcellularLocation>
</comment>